<comment type="caution">
    <text evidence="2">The sequence shown here is derived from an EMBL/GenBank/DDBJ whole genome shotgun (WGS) entry which is preliminary data.</text>
</comment>
<evidence type="ECO:0000256" key="1">
    <source>
        <dbReference type="SAM" id="MobiDB-lite"/>
    </source>
</evidence>
<dbReference type="AlphaFoldDB" id="A0A1C7LSV5"/>
<dbReference type="Proteomes" id="UP000092993">
    <property type="component" value="Unassembled WGS sequence"/>
</dbReference>
<feature type="region of interest" description="Disordered" evidence="1">
    <location>
        <begin position="29"/>
        <end position="58"/>
    </location>
</feature>
<dbReference type="STRING" id="5627.A0A1C7LSV5"/>
<sequence length="212" mass="22738">MLRTQTIRTLASSSHASPALARAALLRTRTLATAPDPTKPTDSPKPSRRKTATSLSGSPPAAVCIGGWYYMQDRAPDRYAQRKAAEEQVSVKAAELSEAGKRTATEAVREGEQRYGELKVRRLPAHTGRAQAGAAVHDAQSTAVRELDAAKASAASTYATATTRVGDAAHRVEQKYEDAAHKVEKTAQGWGAWLGSWFGYGKSKADDTKKTD</sequence>
<accession>A0A1C7LSV5</accession>
<proteinExistence type="predicted"/>
<dbReference type="OrthoDB" id="3266879at2759"/>
<gene>
    <name evidence="2" type="ORF">A0H81_12931</name>
</gene>
<organism evidence="2 3">
    <name type="scientific">Grifola frondosa</name>
    <name type="common">Maitake</name>
    <name type="synonym">Polyporus frondosus</name>
    <dbReference type="NCBI Taxonomy" id="5627"/>
    <lineage>
        <taxon>Eukaryota</taxon>
        <taxon>Fungi</taxon>
        <taxon>Dikarya</taxon>
        <taxon>Basidiomycota</taxon>
        <taxon>Agaricomycotina</taxon>
        <taxon>Agaricomycetes</taxon>
        <taxon>Polyporales</taxon>
        <taxon>Grifolaceae</taxon>
        <taxon>Grifola</taxon>
    </lineage>
</organism>
<protein>
    <submittedName>
        <fullName evidence="2">Uncharacterized protein</fullName>
    </submittedName>
</protein>
<reference evidence="2 3" key="1">
    <citation type="submission" date="2016-03" db="EMBL/GenBank/DDBJ databases">
        <title>Whole genome sequencing of Grifola frondosa 9006-11.</title>
        <authorList>
            <person name="Min B."/>
            <person name="Park H."/>
            <person name="Kim J.-G."/>
            <person name="Cho H."/>
            <person name="Oh Y.-L."/>
            <person name="Kong W.-S."/>
            <person name="Choi I.-G."/>
        </authorList>
    </citation>
    <scope>NUCLEOTIDE SEQUENCE [LARGE SCALE GENOMIC DNA]</scope>
    <source>
        <strain evidence="2 3">9006-11</strain>
    </source>
</reference>
<name>A0A1C7LSV5_GRIFR</name>
<keyword evidence="3" id="KW-1185">Reference proteome</keyword>
<evidence type="ECO:0000313" key="3">
    <source>
        <dbReference type="Proteomes" id="UP000092993"/>
    </source>
</evidence>
<evidence type="ECO:0000313" key="2">
    <source>
        <dbReference type="EMBL" id="OBZ67137.1"/>
    </source>
</evidence>
<dbReference type="EMBL" id="LUGG01000025">
    <property type="protein sequence ID" value="OBZ67137.1"/>
    <property type="molecule type" value="Genomic_DNA"/>
</dbReference>